<evidence type="ECO:0000313" key="2">
    <source>
        <dbReference type="Proteomes" id="UP000605259"/>
    </source>
</evidence>
<dbReference type="NCBIfam" id="TIGR03578">
    <property type="entry name" value="EF_0831"/>
    <property type="match status" value="1"/>
</dbReference>
<evidence type="ECO:0000313" key="1">
    <source>
        <dbReference type="EMBL" id="GGE79875.1"/>
    </source>
</evidence>
<dbReference type="Proteomes" id="UP000605259">
    <property type="component" value="Unassembled WGS sequence"/>
</dbReference>
<protein>
    <recommendedName>
        <fullName evidence="3">Cytoplasmic protein</fullName>
    </recommendedName>
</protein>
<keyword evidence="2" id="KW-1185">Reference proteome</keyword>
<accession>A0A917AWT6</accession>
<name>A0A917AWT6_9BACI</name>
<reference evidence="1" key="1">
    <citation type="journal article" date="2014" name="Int. J. Syst. Evol. Microbiol.">
        <title>Complete genome sequence of Corynebacterium casei LMG S-19264T (=DSM 44701T), isolated from a smear-ripened cheese.</title>
        <authorList>
            <consortium name="US DOE Joint Genome Institute (JGI-PGF)"/>
            <person name="Walter F."/>
            <person name="Albersmeier A."/>
            <person name="Kalinowski J."/>
            <person name="Ruckert C."/>
        </authorList>
    </citation>
    <scope>NUCLEOTIDE SEQUENCE</scope>
    <source>
        <strain evidence="1">CGMCC 1.12698</strain>
    </source>
</reference>
<dbReference type="EMBL" id="BMFK01000003">
    <property type="protein sequence ID" value="GGE79875.1"/>
    <property type="molecule type" value="Genomic_DNA"/>
</dbReference>
<dbReference type="AlphaFoldDB" id="A0A917AWT6"/>
<dbReference type="Pfam" id="PF14189">
    <property type="entry name" value="DUF4312"/>
    <property type="match status" value="1"/>
</dbReference>
<sequence length="113" mass="13124">MTTQTVRIEGTGKTKEQAIGNALGRIQKKVMSMQKGMVIRIEPLDIDVVEAKEMEYTERFLFFFLPRKRSNFHVVLDVEVSLVLLKVDDIHFQKNMQSNASILHNFRSNQIEK</sequence>
<evidence type="ECO:0008006" key="3">
    <source>
        <dbReference type="Google" id="ProtNLM"/>
    </source>
</evidence>
<proteinExistence type="predicted"/>
<dbReference type="InterPro" id="IPR020037">
    <property type="entry name" value="DUF4312"/>
</dbReference>
<organism evidence="1 2">
    <name type="scientific">Priestia taiwanensis</name>
    <dbReference type="NCBI Taxonomy" id="1347902"/>
    <lineage>
        <taxon>Bacteria</taxon>
        <taxon>Bacillati</taxon>
        <taxon>Bacillota</taxon>
        <taxon>Bacilli</taxon>
        <taxon>Bacillales</taxon>
        <taxon>Bacillaceae</taxon>
        <taxon>Priestia</taxon>
    </lineage>
</organism>
<comment type="caution">
    <text evidence="1">The sequence shown here is derived from an EMBL/GenBank/DDBJ whole genome shotgun (WGS) entry which is preliminary data.</text>
</comment>
<reference evidence="1" key="2">
    <citation type="submission" date="2020-09" db="EMBL/GenBank/DDBJ databases">
        <authorList>
            <person name="Sun Q."/>
            <person name="Zhou Y."/>
        </authorList>
    </citation>
    <scope>NUCLEOTIDE SEQUENCE</scope>
    <source>
        <strain evidence="1">CGMCC 1.12698</strain>
    </source>
</reference>
<gene>
    <name evidence="1" type="ORF">GCM10007140_31760</name>
</gene>